<dbReference type="Pfam" id="PF18029">
    <property type="entry name" value="Glyoxalase_6"/>
    <property type="match status" value="1"/>
</dbReference>
<dbReference type="PROSITE" id="PS51819">
    <property type="entry name" value="VOC"/>
    <property type="match status" value="1"/>
</dbReference>
<reference evidence="2 3" key="1">
    <citation type="submission" date="2019-05" db="EMBL/GenBank/DDBJ databases">
        <title>Ruegeria sp. nov., isolated from tidal flat.</title>
        <authorList>
            <person name="Kim W."/>
        </authorList>
    </citation>
    <scope>NUCLEOTIDE SEQUENCE [LARGE SCALE GENOMIC DNA]</scope>
    <source>
        <strain evidence="2 3">CAU 1488</strain>
    </source>
</reference>
<dbReference type="RefSeq" id="WP_138842080.1">
    <property type="nucleotide sequence ID" value="NZ_VCPD01000003.1"/>
</dbReference>
<evidence type="ECO:0000313" key="3">
    <source>
        <dbReference type="Proteomes" id="UP001193035"/>
    </source>
</evidence>
<dbReference type="Proteomes" id="UP001193035">
    <property type="component" value="Unassembled WGS sequence"/>
</dbReference>
<comment type="caution">
    <text evidence="2">The sequence shown here is derived from an EMBL/GenBank/DDBJ whole genome shotgun (WGS) entry which is preliminary data.</text>
</comment>
<dbReference type="InterPro" id="IPR037523">
    <property type="entry name" value="VOC_core"/>
</dbReference>
<organism evidence="2 3">
    <name type="scientific">Ruegeria sediminis</name>
    <dbReference type="NCBI Taxonomy" id="2583820"/>
    <lineage>
        <taxon>Bacteria</taxon>
        <taxon>Pseudomonadati</taxon>
        <taxon>Pseudomonadota</taxon>
        <taxon>Alphaproteobacteria</taxon>
        <taxon>Rhodobacterales</taxon>
        <taxon>Roseobacteraceae</taxon>
        <taxon>Ruegeria</taxon>
    </lineage>
</organism>
<name>A0ABY2WYL6_9RHOB</name>
<accession>A0ABY2WYL6</accession>
<feature type="domain" description="VOC" evidence="1">
    <location>
        <begin position="6"/>
        <end position="116"/>
    </location>
</feature>
<dbReference type="PANTHER" id="PTHR33993:SF5">
    <property type="entry name" value="GLYOXALASE"/>
    <property type="match status" value="1"/>
</dbReference>
<proteinExistence type="predicted"/>
<sequence length="118" mass="13672">MEKVNGIGGMFFRARDPDALAAWYEQHLGVDRVGNVPWKQREGYTVFAPFAQDTDYFGASDRQWMINFRVDDLDAMIAQLRTAGIEVETRPEWDSEIGRFARLRDPEGNPIELWQPNH</sequence>
<dbReference type="InterPro" id="IPR052164">
    <property type="entry name" value="Anthracycline_SecMetBiosynth"/>
</dbReference>
<dbReference type="InterPro" id="IPR041581">
    <property type="entry name" value="Glyoxalase_6"/>
</dbReference>
<protein>
    <submittedName>
        <fullName evidence="2">VOC family protein</fullName>
    </submittedName>
</protein>
<gene>
    <name evidence="2" type="ORF">FGK63_10940</name>
</gene>
<evidence type="ECO:0000313" key="2">
    <source>
        <dbReference type="EMBL" id="TMV07959.1"/>
    </source>
</evidence>
<evidence type="ECO:0000259" key="1">
    <source>
        <dbReference type="PROSITE" id="PS51819"/>
    </source>
</evidence>
<dbReference type="EMBL" id="VCPD01000003">
    <property type="protein sequence ID" value="TMV07959.1"/>
    <property type="molecule type" value="Genomic_DNA"/>
</dbReference>
<dbReference type="Gene3D" id="3.10.180.10">
    <property type="entry name" value="2,3-Dihydroxybiphenyl 1,2-Dioxygenase, domain 1"/>
    <property type="match status" value="1"/>
</dbReference>
<dbReference type="InterPro" id="IPR029068">
    <property type="entry name" value="Glyas_Bleomycin-R_OHBP_Dase"/>
</dbReference>
<dbReference type="PANTHER" id="PTHR33993">
    <property type="entry name" value="GLYOXALASE-RELATED"/>
    <property type="match status" value="1"/>
</dbReference>
<keyword evidence="3" id="KW-1185">Reference proteome</keyword>
<dbReference type="SUPFAM" id="SSF54593">
    <property type="entry name" value="Glyoxalase/Bleomycin resistance protein/Dihydroxybiphenyl dioxygenase"/>
    <property type="match status" value="1"/>
</dbReference>